<evidence type="ECO:0000313" key="1">
    <source>
        <dbReference type="EMBL" id="TDW54596.1"/>
    </source>
</evidence>
<reference evidence="1 2" key="1">
    <citation type="submission" date="2019-03" db="EMBL/GenBank/DDBJ databases">
        <title>Genomic Encyclopedia of Type Strains, Phase III (KMG-III): the genomes of soil and plant-associated and newly described type strains.</title>
        <authorList>
            <person name="Whitman W."/>
        </authorList>
    </citation>
    <scope>NUCLEOTIDE SEQUENCE [LARGE SCALE GENOMIC DNA]</scope>
    <source>
        <strain evidence="1 2">VKM Ac-2573</strain>
    </source>
</reference>
<proteinExistence type="predicted"/>
<comment type="caution">
    <text evidence="1">The sequence shown here is derived from an EMBL/GenBank/DDBJ whole genome shotgun (WGS) entry which is preliminary data.</text>
</comment>
<dbReference type="Proteomes" id="UP000295146">
    <property type="component" value="Unassembled WGS sequence"/>
</dbReference>
<evidence type="ECO:0000313" key="2">
    <source>
        <dbReference type="Proteomes" id="UP000295146"/>
    </source>
</evidence>
<protein>
    <submittedName>
        <fullName evidence="1">Uncharacterized protein</fullName>
    </submittedName>
</protein>
<dbReference type="EMBL" id="SODP01000005">
    <property type="protein sequence ID" value="TDW54596.1"/>
    <property type="molecule type" value="Genomic_DNA"/>
</dbReference>
<sequence length="56" mass="6415">MDDQQIDVDSLRERFPWVGLASVEEPELSARYREILADARKDREIVAAIEAARRSA</sequence>
<accession>A0A4R8BJ90</accession>
<name>A0A4R8BJ90_9ACTN</name>
<keyword evidence="2" id="KW-1185">Reference proteome</keyword>
<gene>
    <name evidence="1" type="ORF">EV653_7915</name>
</gene>
<organism evidence="1 2">
    <name type="scientific">Kribbella pratensis</name>
    <dbReference type="NCBI Taxonomy" id="2512112"/>
    <lineage>
        <taxon>Bacteria</taxon>
        <taxon>Bacillati</taxon>
        <taxon>Actinomycetota</taxon>
        <taxon>Actinomycetes</taxon>
        <taxon>Propionibacteriales</taxon>
        <taxon>Kribbellaceae</taxon>
        <taxon>Kribbella</taxon>
    </lineage>
</organism>
<dbReference type="AlphaFoldDB" id="A0A4R8BJ90"/>
<dbReference type="RefSeq" id="WP_166679701.1">
    <property type="nucleotide sequence ID" value="NZ_SODP01000005.1"/>
</dbReference>